<dbReference type="SUPFAM" id="SSF51261">
    <property type="entry name" value="Duplicated hybrid motif"/>
    <property type="match status" value="1"/>
</dbReference>
<dbReference type="GO" id="GO:0004222">
    <property type="term" value="F:metalloendopeptidase activity"/>
    <property type="evidence" value="ECO:0007669"/>
    <property type="project" value="TreeGrafter"/>
</dbReference>
<dbReference type="AlphaFoldDB" id="A0A399JB20"/>
<organism evidence="3 4">
    <name type="scientific">Galactobacter valiniphilus</name>
    <dbReference type="NCBI Taxonomy" id="2676122"/>
    <lineage>
        <taxon>Bacteria</taxon>
        <taxon>Bacillati</taxon>
        <taxon>Actinomycetota</taxon>
        <taxon>Actinomycetes</taxon>
        <taxon>Micrococcales</taxon>
        <taxon>Micrococcaceae</taxon>
        <taxon>Galactobacter</taxon>
    </lineage>
</organism>
<feature type="domain" description="M23ase beta-sheet core" evidence="2">
    <location>
        <begin position="48"/>
        <end position="134"/>
    </location>
</feature>
<evidence type="ECO:0000313" key="3">
    <source>
        <dbReference type="EMBL" id="RII41222.1"/>
    </source>
</evidence>
<accession>A0A399JB20</accession>
<dbReference type="Pfam" id="PF01551">
    <property type="entry name" value="Peptidase_M23"/>
    <property type="match status" value="1"/>
</dbReference>
<reference evidence="3 4" key="1">
    <citation type="submission" date="2018-07" db="EMBL/GenBank/DDBJ databases">
        <title>Arthrobacter sp. nov., isolated from raw cow's milk with high bacterial count.</title>
        <authorList>
            <person name="Hahne J."/>
            <person name="Isele D."/>
            <person name="Lipski A."/>
        </authorList>
    </citation>
    <scope>NUCLEOTIDE SEQUENCE [LARGE SCALE GENOMIC DNA]</scope>
    <source>
        <strain evidence="3 4">JZ R-35</strain>
    </source>
</reference>
<dbReference type="EMBL" id="QQXK01000033">
    <property type="protein sequence ID" value="RII41222.1"/>
    <property type="molecule type" value="Genomic_DNA"/>
</dbReference>
<dbReference type="PANTHER" id="PTHR21666:SF289">
    <property type="entry name" value="L-ALA--D-GLU ENDOPEPTIDASE"/>
    <property type="match status" value="1"/>
</dbReference>
<dbReference type="CDD" id="cd12797">
    <property type="entry name" value="M23_peptidase"/>
    <property type="match status" value="1"/>
</dbReference>
<dbReference type="InterPro" id="IPR016047">
    <property type="entry name" value="M23ase_b-sheet_dom"/>
</dbReference>
<dbReference type="InterPro" id="IPR050570">
    <property type="entry name" value="Cell_wall_metabolism_enzyme"/>
</dbReference>
<evidence type="ECO:0000259" key="2">
    <source>
        <dbReference type="Pfam" id="PF01551"/>
    </source>
</evidence>
<protein>
    <submittedName>
        <fullName evidence="3">M23 family peptidase</fullName>
    </submittedName>
</protein>
<dbReference type="InterPro" id="IPR011055">
    <property type="entry name" value="Dup_hybrid_motif"/>
</dbReference>
<evidence type="ECO:0000313" key="4">
    <source>
        <dbReference type="Proteomes" id="UP000265419"/>
    </source>
</evidence>
<dbReference type="Gene3D" id="2.70.70.10">
    <property type="entry name" value="Glucose Permease (Domain IIA)"/>
    <property type="match status" value="1"/>
</dbReference>
<dbReference type="RefSeq" id="WP_119425722.1">
    <property type="nucleotide sequence ID" value="NZ_QQXK01000033.1"/>
</dbReference>
<proteinExistence type="predicted"/>
<sequence>MLGLSTMALAAAAAGVPPVGRAPAPGTGWESVGLLEGYDAPEQRWKPGHRGVDLAAPTGTAVVAPAEGTVSFVGTVAGRPTVSIEVGGGWRTTLEPVEAIVAVGDTVRAGQAIGTVAAGGHCSGRCVHWGLRAGHGRDERYRDPRTLVQDRRPSVLWIDANTPPR</sequence>
<keyword evidence="1" id="KW-0732">Signal</keyword>
<dbReference type="PANTHER" id="PTHR21666">
    <property type="entry name" value="PEPTIDASE-RELATED"/>
    <property type="match status" value="1"/>
</dbReference>
<comment type="caution">
    <text evidence="3">The sequence shown here is derived from an EMBL/GenBank/DDBJ whole genome shotgun (WGS) entry which is preliminary data.</text>
</comment>
<gene>
    <name evidence="3" type="ORF">DWB68_13905</name>
</gene>
<name>A0A399JB20_9MICC</name>
<dbReference type="Proteomes" id="UP000265419">
    <property type="component" value="Unassembled WGS sequence"/>
</dbReference>
<evidence type="ECO:0000256" key="1">
    <source>
        <dbReference type="ARBA" id="ARBA00022729"/>
    </source>
</evidence>
<keyword evidence="4" id="KW-1185">Reference proteome</keyword>